<protein>
    <recommendedName>
        <fullName evidence="4">Lipoprotein</fullName>
    </recommendedName>
</protein>
<dbReference type="AlphaFoldDB" id="A0A084IHW2"/>
<evidence type="ECO:0000256" key="1">
    <source>
        <dbReference type="SAM" id="SignalP"/>
    </source>
</evidence>
<keyword evidence="1" id="KW-0732">Signal</keyword>
<accession>A0A084IHW2</accession>
<dbReference type="EMBL" id="APNK01000034">
    <property type="protein sequence ID" value="KEZ76296.1"/>
    <property type="molecule type" value="Genomic_DNA"/>
</dbReference>
<proteinExistence type="predicted"/>
<name>A0A084IHW2_SALHC</name>
<gene>
    <name evidence="2" type="ORF">C41B8_15852</name>
</gene>
<dbReference type="Proteomes" id="UP000028302">
    <property type="component" value="Unassembled WGS sequence"/>
</dbReference>
<feature type="chain" id="PRO_5001776484" description="Lipoprotein" evidence="1">
    <location>
        <begin position="30"/>
        <end position="115"/>
    </location>
</feature>
<reference evidence="2 3" key="1">
    <citation type="submission" date="2013-03" db="EMBL/GenBank/DDBJ databases">
        <title>Salinisphaera hydrothermalis C41B8 Genome Sequencing.</title>
        <authorList>
            <person name="Li C."/>
            <person name="Lai Q."/>
            <person name="Shao Z."/>
        </authorList>
    </citation>
    <scope>NUCLEOTIDE SEQUENCE [LARGE SCALE GENOMIC DNA]</scope>
    <source>
        <strain evidence="2 3">C41B8</strain>
    </source>
</reference>
<evidence type="ECO:0008006" key="4">
    <source>
        <dbReference type="Google" id="ProtNLM"/>
    </source>
</evidence>
<keyword evidence="3" id="KW-1185">Reference proteome</keyword>
<organism evidence="2 3">
    <name type="scientific">Salinisphaera hydrothermalis (strain C41B8)</name>
    <dbReference type="NCBI Taxonomy" id="1304275"/>
    <lineage>
        <taxon>Bacteria</taxon>
        <taxon>Pseudomonadati</taxon>
        <taxon>Pseudomonadota</taxon>
        <taxon>Gammaproteobacteria</taxon>
        <taxon>Salinisphaerales</taxon>
        <taxon>Salinisphaeraceae</taxon>
        <taxon>Salinisphaera</taxon>
    </lineage>
</organism>
<evidence type="ECO:0000313" key="2">
    <source>
        <dbReference type="EMBL" id="KEZ76296.1"/>
    </source>
</evidence>
<evidence type="ECO:0000313" key="3">
    <source>
        <dbReference type="Proteomes" id="UP000028302"/>
    </source>
</evidence>
<sequence>METGGNHVMRARILVAALVLSTAAASAHAESVSHYLGRVVGGFGAGVGQAAMQPIADSQPQWVTVAPRSKTECLALTHQVLNRAYLRCRRGWQEYVRYDAAGRKVVLSERGIPSW</sequence>
<comment type="caution">
    <text evidence="2">The sequence shown here is derived from an EMBL/GenBank/DDBJ whole genome shotgun (WGS) entry which is preliminary data.</text>
</comment>
<feature type="signal peptide" evidence="1">
    <location>
        <begin position="1"/>
        <end position="29"/>
    </location>
</feature>